<dbReference type="InterPro" id="IPR036514">
    <property type="entry name" value="SGNH_hydro_sf"/>
</dbReference>
<dbReference type="PANTHER" id="PTHR30383:SF5">
    <property type="entry name" value="SGNH HYDROLASE-TYPE ESTERASE DOMAIN-CONTAINING PROTEIN"/>
    <property type="match status" value="1"/>
</dbReference>
<dbReference type="GO" id="GO:0004622">
    <property type="term" value="F:phosphatidylcholine lysophospholipase activity"/>
    <property type="evidence" value="ECO:0007669"/>
    <property type="project" value="TreeGrafter"/>
</dbReference>
<dbReference type="RefSeq" id="WP_231121270.1">
    <property type="nucleotide sequence ID" value="NZ_RBWV01000002.1"/>
</dbReference>
<dbReference type="InterPro" id="IPR051532">
    <property type="entry name" value="Ester_Hydrolysis_Enzymes"/>
</dbReference>
<dbReference type="InParanoid" id="A0A420XVB7"/>
<feature type="region of interest" description="Disordered" evidence="1">
    <location>
        <begin position="315"/>
        <end position="335"/>
    </location>
</feature>
<comment type="caution">
    <text evidence="3">The sequence shown here is derived from an EMBL/GenBank/DDBJ whole genome shotgun (WGS) entry which is preliminary data.</text>
</comment>
<dbReference type="Proteomes" id="UP000281955">
    <property type="component" value="Unassembled WGS sequence"/>
</dbReference>
<keyword evidence="4" id="KW-1185">Reference proteome</keyword>
<name>A0A420XVB7_9ACTN</name>
<reference evidence="3 4" key="1">
    <citation type="submission" date="2018-10" db="EMBL/GenBank/DDBJ databases">
        <title>Genomic Encyclopedia of Archaeal and Bacterial Type Strains, Phase II (KMG-II): from individual species to whole genera.</title>
        <authorList>
            <person name="Goeker M."/>
        </authorList>
    </citation>
    <scope>NUCLEOTIDE SEQUENCE [LARGE SCALE GENOMIC DNA]</scope>
    <source>
        <strain evidence="3 4">RP-AC37</strain>
    </source>
</reference>
<dbReference type="EMBL" id="RBWV01000002">
    <property type="protein sequence ID" value="RKS80717.1"/>
    <property type="molecule type" value="Genomic_DNA"/>
</dbReference>
<dbReference type="AlphaFoldDB" id="A0A420XVB7"/>
<accession>A0A420XVB7</accession>
<dbReference type="InterPro" id="IPR013830">
    <property type="entry name" value="SGNH_hydro"/>
</dbReference>
<dbReference type="Pfam" id="PF13472">
    <property type="entry name" value="Lipase_GDSL_2"/>
    <property type="match status" value="1"/>
</dbReference>
<feature type="domain" description="SGNH hydrolase-type esterase" evidence="2">
    <location>
        <begin position="70"/>
        <end position="246"/>
    </location>
</feature>
<sequence length="335" mass="33989">MGRASTARRIAVAAAFGGTGVGAVWASVYGLVNVEAKMARKRIGPADKPLPCDGTYGEQLAGAPLSMVMLGDSSAAGLGVLRAADAPAARIAAGLAHAARRPVRLTCVARVGATSAALEDQVTSALPARPHVAVVMVGSNDVTHKVAPAVSVRMLEQAVRRLREAGCEVVVGTCPDLGTLEPLAQPLRWLARRASRELAAAQTIGVVEAGGRTVSLGDLLGPEFEADPAAMFSEDGFHPSSEGYARAADVLLPSVLAALGFAVPDVAGAVPSRGEGVRAVADAAVAAADRAGSEVTATQVAGRDRGPAGRWALLQRRRAEPAPSLQEAAEAPKGG</sequence>
<proteinExistence type="predicted"/>
<evidence type="ECO:0000313" key="4">
    <source>
        <dbReference type="Proteomes" id="UP000281955"/>
    </source>
</evidence>
<protein>
    <submittedName>
        <fullName evidence="3">Lysophospholipase L1-like esterase</fullName>
    </submittedName>
</protein>
<dbReference type="PANTHER" id="PTHR30383">
    <property type="entry name" value="THIOESTERASE 1/PROTEASE 1/LYSOPHOSPHOLIPASE L1"/>
    <property type="match status" value="1"/>
</dbReference>
<evidence type="ECO:0000256" key="1">
    <source>
        <dbReference type="SAM" id="MobiDB-lite"/>
    </source>
</evidence>
<gene>
    <name evidence="3" type="ORF">CLV35_0183</name>
</gene>
<organism evidence="3 4">
    <name type="scientific">Motilibacter peucedani</name>
    <dbReference type="NCBI Taxonomy" id="598650"/>
    <lineage>
        <taxon>Bacteria</taxon>
        <taxon>Bacillati</taxon>
        <taxon>Actinomycetota</taxon>
        <taxon>Actinomycetes</taxon>
        <taxon>Motilibacterales</taxon>
        <taxon>Motilibacteraceae</taxon>
        <taxon>Motilibacter</taxon>
    </lineage>
</organism>
<evidence type="ECO:0000313" key="3">
    <source>
        <dbReference type="EMBL" id="RKS80717.1"/>
    </source>
</evidence>
<evidence type="ECO:0000259" key="2">
    <source>
        <dbReference type="Pfam" id="PF13472"/>
    </source>
</evidence>
<dbReference type="SUPFAM" id="SSF52266">
    <property type="entry name" value="SGNH hydrolase"/>
    <property type="match status" value="1"/>
</dbReference>
<dbReference type="Gene3D" id="3.40.50.1110">
    <property type="entry name" value="SGNH hydrolase"/>
    <property type="match status" value="1"/>
</dbReference>
<dbReference type="CDD" id="cd01836">
    <property type="entry name" value="FeeA_FeeB_like"/>
    <property type="match status" value="1"/>
</dbReference>